<name>A0A375JAW5_9BURK</name>
<gene>
    <name evidence="1" type="ORF">CBM2634_P50001</name>
</gene>
<evidence type="ECO:0000313" key="1">
    <source>
        <dbReference type="EMBL" id="SPS02335.1"/>
    </source>
</evidence>
<accession>A0A375JAW5</accession>
<reference evidence="1 2" key="1">
    <citation type="submission" date="2018-01" db="EMBL/GenBank/DDBJ databases">
        <authorList>
            <person name="Gaut B.S."/>
            <person name="Morton B.R."/>
            <person name="Clegg M.T."/>
            <person name="Duvall M.R."/>
        </authorList>
    </citation>
    <scope>NUCLEOTIDE SEQUENCE [LARGE SCALE GENOMIC DNA]</scope>
    <source>
        <strain evidence="1">Cupriavidus taiwanensis cmp 52</strain>
    </source>
</reference>
<dbReference type="EMBL" id="OVTA01000067">
    <property type="protein sequence ID" value="SPS02335.1"/>
    <property type="molecule type" value="Genomic_DNA"/>
</dbReference>
<dbReference type="SUPFAM" id="SSF53474">
    <property type="entry name" value="alpha/beta-Hydrolases"/>
    <property type="match status" value="1"/>
</dbReference>
<evidence type="ECO:0000313" key="2">
    <source>
        <dbReference type="Proteomes" id="UP000256805"/>
    </source>
</evidence>
<dbReference type="Proteomes" id="UP000256805">
    <property type="component" value="Unassembled WGS sequence"/>
</dbReference>
<organism evidence="1 2">
    <name type="scientific">Cupriavidus taiwanensis</name>
    <dbReference type="NCBI Taxonomy" id="164546"/>
    <lineage>
        <taxon>Bacteria</taxon>
        <taxon>Pseudomonadati</taxon>
        <taxon>Pseudomonadota</taxon>
        <taxon>Betaproteobacteria</taxon>
        <taxon>Burkholderiales</taxon>
        <taxon>Burkholderiaceae</taxon>
        <taxon>Cupriavidus</taxon>
    </lineage>
</organism>
<sequence length="141" mass="15789">MLSRGYVVAEPMMRGYGNSEGYLRRHGCDAVASGMDAAKDVNAVIGYLKKQPYVDSAKDTHCRRERRWMEDLGRWCVQHPGRQGLRAANKTYNSRFELASGAWAWCCVFKAGRIGIRELLAGESYPSTVGKRWRAVAAGSR</sequence>
<dbReference type="Gene3D" id="3.40.50.1820">
    <property type="entry name" value="alpha/beta hydrolase"/>
    <property type="match status" value="1"/>
</dbReference>
<dbReference type="AlphaFoldDB" id="A0A375JAW5"/>
<dbReference type="InterPro" id="IPR029058">
    <property type="entry name" value="AB_hydrolase_fold"/>
</dbReference>
<protein>
    <submittedName>
        <fullName evidence="1">Uncharacterized protein</fullName>
    </submittedName>
</protein>
<proteinExistence type="predicted"/>